<feature type="compositionally biased region" description="Polar residues" evidence="1">
    <location>
        <begin position="296"/>
        <end position="317"/>
    </location>
</feature>
<feature type="region of interest" description="Disordered" evidence="1">
    <location>
        <begin position="212"/>
        <end position="391"/>
    </location>
</feature>
<dbReference type="Proteomes" id="UP000243723">
    <property type="component" value="Unassembled WGS sequence"/>
</dbReference>
<feature type="compositionally biased region" description="Basic and acidic residues" evidence="1">
    <location>
        <begin position="212"/>
        <end position="223"/>
    </location>
</feature>
<gene>
    <name evidence="3" type="ORF">B9Z65_2705</name>
</gene>
<feature type="region of interest" description="Disordered" evidence="1">
    <location>
        <begin position="506"/>
        <end position="549"/>
    </location>
</feature>
<sequence length="549" mass="59793">MTHLMVMAAKKLSATTTVNTILVDSCLNRTPPPPLYLPAVSATALHVTEPSCEKSKGAASSSCRIEQCLWQYTAPANVTVVACASRYTKGKKVGCAQLETSLVVCPTHWGVGVQHATKTIYIPASKTPDGTNHTASILALFKPVPATRGNGKQRCSNEEECRNRCTNAYKKQVRVNRFALFGFLTLVCLVASAFAATQVYQWAYRRPRERDDHIGNQKTKDDCSDSEDSLASSAETPTGSETTLSTRDPSQMSLATASDRTPEGSTSLDTSQTPARTTSKVDTEKARLENPGYQRAASSRSGEISASRRSSKASTIASLPHMRDGKLINAVGSCPFGNRQVSDNDERGSVKQNRGRRPGRDSDGSNDRADHETVRPMDKAVEGPRESEWSDVVSLSDNVRGADAADHEDEKRHAWGLFGGHWRKGSGQRSLKGVLHTSQNRVAETAREVRDTSVRFSRWVKHGSEETLRPAQEATDTTSETGSIRTTKGSIRRAMRWTRGTIDAMRWGSGHEDEPSTLPQAPTPATLPARKHERTLSPVAESATAARRS</sequence>
<feature type="region of interest" description="Disordered" evidence="1">
    <location>
        <begin position="469"/>
        <end position="490"/>
    </location>
</feature>
<feature type="transmembrane region" description="Helical" evidence="2">
    <location>
        <begin position="178"/>
        <end position="200"/>
    </location>
</feature>
<reference evidence="3 4" key="1">
    <citation type="submission" date="2017-05" db="EMBL/GenBank/DDBJ databases">
        <title>Draft genome sequence of Elsinoe australis.</title>
        <authorList>
            <person name="Cheng Q."/>
        </authorList>
    </citation>
    <scope>NUCLEOTIDE SEQUENCE [LARGE SCALE GENOMIC DNA]</scope>
    <source>
        <strain evidence="3 4">NL1</strain>
    </source>
</reference>
<accession>A0A2P8A4B6</accession>
<evidence type="ECO:0000313" key="3">
    <source>
        <dbReference type="EMBL" id="PSK55316.1"/>
    </source>
</evidence>
<comment type="caution">
    <text evidence="3">The sequence shown here is derived from an EMBL/GenBank/DDBJ whole genome shotgun (WGS) entry which is preliminary data.</text>
</comment>
<keyword evidence="2" id="KW-0812">Transmembrane</keyword>
<evidence type="ECO:0008006" key="5">
    <source>
        <dbReference type="Google" id="ProtNLM"/>
    </source>
</evidence>
<evidence type="ECO:0000256" key="1">
    <source>
        <dbReference type="SAM" id="MobiDB-lite"/>
    </source>
</evidence>
<feature type="compositionally biased region" description="Polar residues" evidence="1">
    <location>
        <begin position="236"/>
        <end position="278"/>
    </location>
</feature>
<protein>
    <recommendedName>
        <fullName evidence="5">Transmembrane protein</fullName>
    </recommendedName>
</protein>
<organism evidence="3 4">
    <name type="scientific">Elsinoe australis</name>
    <dbReference type="NCBI Taxonomy" id="40998"/>
    <lineage>
        <taxon>Eukaryota</taxon>
        <taxon>Fungi</taxon>
        <taxon>Dikarya</taxon>
        <taxon>Ascomycota</taxon>
        <taxon>Pezizomycotina</taxon>
        <taxon>Dothideomycetes</taxon>
        <taxon>Dothideomycetidae</taxon>
        <taxon>Myriangiales</taxon>
        <taxon>Elsinoaceae</taxon>
        <taxon>Elsinoe</taxon>
    </lineage>
</organism>
<keyword evidence="4" id="KW-1185">Reference proteome</keyword>
<dbReference type="EMBL" id="NHZQ01000067">
    <property type="protein sequence ID" value="PSK55316.1"/>
    <property type="molecule type" value="Genomic_DNA"/>
</dbReference>
<keyword evidence="2" id="KW-1133">Transmembrane helix</keyword>
<feature type="compositionally biased region" description="Polar residues" evidence="1">
    <location>
        <begin position="474"/>
        <end position="489"/>
    </location>
</feature>
<name>A0A2P8A4B6_9PEZI</name>
<keyword evidence="2" id="KW-0472">Membrane</keyword>
<feature type="compositionally biased region" description="Basic and acidic residues" evidence="1">
    <location>
        <begin position="358"/>
        <end position="388"/>
    </location>
</feature>
<evidence type="ECO:0000256" key="2">
    <source>
        <dbReference type="SAM" id="Phobius"/>
    </source>
</evidence>
<feature type="compositionally biased region" description="Basic and acidic residues" evidence="1">
    <location>
        <begin position="279"/>
        <end position="288"/>
    </location>
</feature>
<feature type="compositionally biased region" description="Low complexity" evidence="1">
    <location>
        <begin position="516"/>
        <end position="528"/>
    </location>
</feature>
<dbReference type="AlphaFoldDB" id="A0A2P8A4B6"/>
<proteinExistence type="predicted"/>
<evidence type="ECO:0000313" key="4">
    <source>
        <dbReference type="Proteomes" id="UP000243723"/>
    </source>
</evidence>